<dbReference type="Pfam" id="PF00037">
    <property type="entry name" value="Fer4"/>
    <property type="match status" value="1"/>
</dbReference>
<sequence>MIQLAVVSGKGGTGKTVLTGGIAHCSTRSMVLADCDVDASNLEFILSPRLIDRRNFFGMDAASIDSDLCTACGICSRVCRFGAVATNGEVFTIRARTCEGCGVCRLACPAGAVTMRPRVCGEIFYSGTRYGNLVHARLAPGAPNSGLLVAEVRKTAILRNPDCALMLIDGPPGTGCPLISTVSGTDVVLAVTEPSRSGLHDLERLVRVCRTFRPEIFAVINKWDLDPDISEIIRQYCRSEGIPVIGSIPYDEGVMAAVRNGKPVTASHSPSAEAIQGIWDDLARKLW</sequence>
<dbReference type="EMBL" id="LNQE01001728">
    <property type="protein sequence ID" value="KUG12390.1"/>
    <property type="molecule type" value="Genomic_DNA"/>
</dbReference>
<dbReference type="AlphaFoldDB" id="A0A0W8EUY2"/>
<dbReference type="Pfam" id="PF01656">
    <property type="entry name" value="CbiA"/>
    <property type="match status" value="1"/>
</dbReference>
<gene>
    <name evidence="2" type="ORF">ASZ90_016443</name>
</gene>
<dbReference type="PANTHER" id="PTHR43534">
    <property type="entry name" value="MIND SUPERFAMILY P-LOOP ATPASE CONTAINING AN INSERTED FERREDOXIN DOMAIN"/>
    <property type="match status" value="1"/>
</dbReference>
<evidence type="ECO:0000259" key="1">
    <source>
        <dbReference type="PROSITE" id="PS51379"/>
    </source>
</evidence>
<dbReference type="PROSITE" id="PS51379">
    <property type="entry name" value="4FE4S_FER_2"/>
    <property type="match status" value="2"/>
</dbReference>
<accession>A0A0W8EUY2</accession>
<proteinExistence type="predicted"/>
<organism evidence="2">
    <name type="scientific">hydrocarbon metagenome</name>
    <dbReference type="NCBI Taxonomy" id="938273"/>
    <lineage>
        <taxon>unclassified sequences</taxon>
        <taxon>metagenomes</taxon>
        <taxon>ecological metagenomes</taxon>
    </lineage>
</organism>
<dbReference type="PANTHER" id="PTHR43534:SF1">
    <property type="entry name" value="4FE-4S CLUSTER CONTAINING PARA FAMILY ATPASE PROTEIN"/>
    <property type="match status" value="1"/>
</dbReference>
<dbReference type="SUPFAM" id="SSF54862">
    <property type="entry name" value="4Fe-4S ferredoxins"/>
    <property type="match status" value="1"/>
</dbReference>
<dbReference type="Gene3D" id="3.30.70.20">
    <property type="match status" value="1"/>
</dbReference>
<dbReference type="InterPro" id="IPR002586">
    <property type="entry name" value="CobQ/CobB/MinD/ParA_Nub-bd_dom"/>
</dbReference>
<dbReference type="Gene3D" id="3.40.50.300">
    <property type="entry name" value="P-loop containing nucleotide triphosphate hydrolases"/>
    <property type="match status" value="1"/>
</dbReference>
<dbReference type="CDD" id="cd03110">
    <property type="entry name" value="SIMIBI_bact_arch"/>
    <property type="match status" value="1"/>
</dbReference>
<feature type="domain" description="4Fe-4S ferredoxin-type" evidence="1">
    <location>
        <begin position="91"/>
        <end position="118"/>
    </location>
</feature>
<reference evidence="2" key="1">
    <citation type="journal article" date="2015" name="Proc. Natl. Acad. Sci. U.S.A.">
        <title>Networks of energetic and metabolic interactions define dynamics in microbial communities.</title>
        <authorList>
            <person name="Embree M."/>
            <person name="Liu J.K."/>
            <person name="Al-Bassam M.M."/>
            <person name="Zengler K."/>
        </authorList>
    </citation>
    <scope>NUCLEOTIDE SEQUENCE</scope>
</reference>
<dbReference type="InterPro" id="IPR027417">
    <property type="entry name" value="P-loop_NTPase"/>
</dbReference>
<dbReference type="PROSITE" id="PS00198">
    <property type="entry name" value="4FE4S_FER_1"/>
    <property type="match status" value="1"/>
</dbReference>
<dbReference type="InterPro" id="IPR017896">
    <property type="entry name" value="4Fe4S_Fe-S-bd"/>
</dbReference>
<dbReference type="SUPFAM" id="SSF52540">
    <property type="entry name" value="P-loop containing nucleoside triphosphate hydrolases"/>
    <property type="match status" value="1"/>
</dbReference>
<protein>
    <submittedName>
        <fullName evidence="2">Mind superfamily p-loop atpase containing an inserted ferredoxin domain</fullName>
    </submittedName>
</protein>
<evidence type="ECO:0000313" key="2">
    <source>
        <dbReference type="EMBL" id="KUG12390.1"/>
    </source>
</evidence>
<dbReference type="InterPro" id="IPR017900">
    <property type="entry name" value="4Fe4S_Fe_S_CS"/>
</dbReference>
<name>A0A0W8EUY2_9ZZZZ</name>
<feature type="domain" description="4Fe-4S ferredoxin-type" evidence="1">
    <location>
        <begin position="60"/>
        <end position="89"/>
    </location>
</feature>
<comment type="caution">
    <text evidence="2">The sequence shown here is derived from an EMBL/GenBank/DDBJ whole genome shotgun (WGS) entry which is preliminary data.</text>
</comment>